<evidence type="ECO:0000256" key="5">
    <source>
        <dbReference type="ARBA" id="ARBA00023098"/>
    </source>
</evidence>
<dbReference type="PANTHER" id="PTHR21624">
    <property type="entry name" value="STEROL DESATURASE-RELATED PROTEIN"/>
    <property type="match status" value="1"/>
</dbReference>
<sequence>MDFLSNNDALWQLSFYGGTLLLFWIIELFISTQKWNLKALHTALNAKFLVFVLPVQIILSLVVFFVASWTETSNWGLMYLFPIEANSILFFVVAFLILDFFDYGYHFMMHKTPLFWKFHQVHHSDMEVDITTTIREHPGETFIRVSYSIIVIAIVGASPWVLIVKQFIQSVSNLASHTNLKLPEKLNNIVSLLLVTPNTHHIHHHYQLPYTDSNYGDVLTIWDRLFSTFSKMKQTEIVYGVDTHMDELQNKDFKNLITRPFDTTTIKDTKVIQLNPTKD</sequence>
<keyword evidence="5" id="KW-0443">Lipid metabolism</keyword>
<dbReference type="RefSeq" id="WP_160128878.1">
    <property type="nucleotide sequence ID" value="NZ_CP019288.1"/>
</dbReference>
<keyword evidence="4" id="KW-0560">Oxidoreductase</keyword>
<dbReference type="AlphaFoldDB" id="A0A7L4ZHP9"/>
<evidence type="ECO:0000313" key="10">
    <source>
        <dbReference type="Proteomes" id="UP000464657"/>
    </source>
</evidence>
<feature type="transmembrane region" description="Helical" evidence="7">
    <location>
        <begin position="13"/>
        <end position="32"/>
    </location>
</feature>
<feature type="transmembrane region" description="Helical" evidence="7">
    <location>
        <begin position="145"/>
        <end position="163"/>
    </location>
</feature>
<protein>
    <recommendedName>
        <fullName evidence="8">Fatty acid hydroxylase domain-containing protein</fullName>
    </recommendedName>
</protein>
<dbReference type="GO" id="GO:0012505">
    <property type="term" value="C:endomembrane system"/>
    <property type="evidence" value="ECO:0007669"/>
    <property type="project" value="UniProtKB-SubCell"/>
</dbReference>
<proteinExistence type="predicted"/>
<comment type="subcellular location">
    <subcellularLocation>
        <location evidence="1">Endomembrane system</location>
        <topology evidence="1">Multi-pass membrane protein</topology>
    </subcellularLocation>
</comment>
<keyword evidence="2 7" id="KW-0812">Transmembrane</keyword>
<dbReference type="GO" id="GO:0005506">
    <property type="term" value="F:iron ion binding"/>
    <property type="evidence" value="ECO:0007669"/>
    <property type="project" value="InterPro"/>
</dbReference>
<evidence type="ECO:0000313" key="9">
    <source>
        <dbReference type="EMBL" id="QHI36152.1"/>
    </source>
</evidence>
<name>A0A7L4ZHP9_9FLAO</name>
<dbReference type="GO" id="GO:0008610">
    <property type="term" value="P:lipid biosynthetic process"/>
    <property type="evidence" value="ECO:0007669"/>
    <property type="project" value="InterPro"/>
</dbReference>
<feature type="transmembrane region" description="Helical" evidence="7">
    <location>
        <begin position="44"/>
        <end position="67"/>
    </location>
</feature>
<dbReference type="InterPro" id="IPR006694">
    <property type="entry name" value="Fatty_acid_hydroxylase"/>
</dbReference>
<evidence type="ECO:0000256" key="2">
    <source>
        <dbReference type="ARBA" id="ARBA00022692"/>
    </source>
</evidence>
<keyword evidence="10" id="KW-1185">Reference proteome</keyword>
<dbReference type="GO" id="GO:0050479">
    <property type="term" value="F:glyceryl-ether monooxygenase activity"/>
    <property type="evidence" value="ECO:0007669"/>
    <property type="project" value="TreeGrafter"/>
</dbReference>
<evidence type="ECO:0000256" key="1">
    <source>
        <dbReference type="ARBA" id="ARBA00004127"/>
    </source>
</evidence>
<keyword evidence="3 7" id="KW-1133">Transmembrane helix</keyword>
<dbReference type="GO" id="GO:0006643">
    <property type="term" value="P:membrane lipid metabolic process"/>
    <property type="evidence" value="ECO:0007669"/>
    <property type="project" value="TreeGrafter"/>
</dbReference>
<accession>A0A7L4ZHP9</accession>
<dbReference type="InterPro" id="IPR051689">
    <property type="entry name" value="Sterol_desaturase/TMEM195"/>
</dbReference>
<evidence type="ECO:0000256" key="6">
    <source>
        <dbReference type="ARBA" id="ARBA00023136"/>
    </source>
</evidence>
<gene>
    <name evidence="9" type="ORF">IMCC3317_15110</name>
</gene>
<feature type="transmembrane region" description="Helical" evidence="7">
    <location>
        <begin position="79"/>
        <end position="101"/>
    </location>
</feature>
<feature type="domain" description="Fatty acid hydroxylase" evidence="8">
    <location>
        <begin position="91"/>
        <end position="228"/>
    </location>
</feature>
<dbReference type="OrthoDB" id="9770329at2"/>
<dbReference type="PANTHER" id="PTHR21624:SF1">
    <property type="entry name" value="ALKYLGLYCEROL MONOOXYGENASE"/>
    <property type="match status" value="1"/>
</dbReference>
<dbReference type="EMBL" id="CP019288">
    <property type="protein sequence ID" value="QHI36152.1"/>
    <property type="molecule type" value="Genomic_DNA"/>
</dbReference>
<evidence type="ECO:0000256" key="3">
    <source>
        <dbReference type="ARBA" id="ARBA00022989"/>
    </source>
</evidence>
<evidence type="ECO:0000256" key="4">
    <source>
        <dbReference type="ARBA" id="ARBA00023002"/>
    </source>
</evidence>
<evidence type="ECO:0000256" key="7">
    <source>
        <dbReference type="SAM" id="Phobius"/>
    </source>
</evidence>
<dbReference type="KEGG" id="kan:IMCC3317_15110"/>
<keyword evidence="6 7" id="KW-0472">Membrane</keyword>
<dbReference type="Proteomes" id="UP000464657">
    <property type="component" value="Chromosome"/>
</dbReference>
<organism evidence="9 10">
    <name type="scientific">Kordia antarctica</name>
    <dbReference type="NCBI Taxonomy" id="1218801"/>
    <lineage>
        <taxon>Bacteria</taxon>
        <taxon>Pseudomonadati</taxon>
        <taxon>Bacteroidota</taxon>
        <taxon>Flavobacteriia</taxon>
        <taxon>Flavobacteriales</taxon>
        <taxon>Flavobacteriaceae</taxon>
        <taxon>Kordia</taxon>
    </lineage>
</organism>
<dbReference type="Pfam" id="PF04116">
    <property type="entry name" value="FA_hydroxylase"/>
    <property type="match status" value="1"/>
</dbReference>
<reference evidence="9 10" key="1">
    <citation type="journal article" date="2013" name="Int. J. Syst. Evol. Microbiol.">
        <title>Kordia antarctica sp. nov., isolated from Antarctic seawater.</title>
        <authorList>
            <person name="Baek K."/>
            <person name="Choi A."/>
            <person name="Kang I."/>
            <person name="Lee K."/>
            <person name="Cho J.C."/>
        </authorList>
    </citation>
    <scope>NUCLEOTIDE SEQUENCE [LARGE SCALE GENOMIC DNA]</scope>
    <source>
        <strain evidence="9 10">IMCC3317</strain>
    </source>
</reference>
<dbReference type="GO" id="GO:0016020">
    <property type="term" value="C:membrane"/>
    <property type="evidence" value="ECO:0007669"/>
    <property type="project" value="GOC"/>
</dbReference>
<evidence type="ECO:0000259" key="8">
    <source>
        <dbReference type="Pfam" id="PF04116"/>
    </source>
</evidence>